<dbReference type="EMBL" id="LUTY01001987">
    <property type="protein sequence ID" value="OAD20945.1"/>
    <property type="molecule type" value="Genomic_DNA"/>
</dbReference>
<evidence type="ECO:0000313" key="1">
    <source>
        <dbReference type="EMBL" id="OAD20945.1"/>
    </source>
</evidence>
<protein>
    <submittedName>
        <fullName evidence="1">Uncharacterized protein</fullName>
    </submittedName>
</protein>
<sequence>FVDVLPVQSHPETRNVRGDQTKQHLHDAIGEAKFAAYQWFGYEHERINRVTERHKSEWVDAVTMFYNIHGFFRWRRQYLQK</sequence>
<dbReference type="AlphaFoldDB" id="A0A176RYW3"/>
<comment type="caution">
    <text evidence="1">The sequence shown here is derived from an EMBL/GenBank/DDBJ whole genome shotgun (WGS) entry which is preliminary data.</text>
</comment>
<proteinExistence type="predicted"/>
<keyword evidence="2" id="KW-1185">Reference proteome</keyword>
<reference evidence="1 2" key="1">
    <citation type="submission" date="2016-05" db="EMBL/GenBank/DDBJ databases">
        <title>Single-cell genome of chain-forming Candidatus Thiomargarita nelsonii and comparison to other large sulfur-oxidizing bacteria.</title>
        <authorList>
            <person name="Winkel M."/>
            <person name="Salman V."/>
            <person name="Woyke T."/>
            <person name="Schulz-Vogt H."/>
            <person name="Richter M."/>
            <person name="Flood B."/>
            <person name="Bailey J."/>
            <person name="Amann R."/>
            <person name="Mussmann M."/>
        </authorList>
    </citation>
    <scope>NUCLEOTIDE SEQUENCE [LARGE SCALE GENOMIC DNA]</scope>
    <source>
        <strain evidence="1 2">THI036</strain>
    </source>
</reference>
<dbReference type="Proteomes" id="UP000076962">
    <property type="component" value="Unassembled WGS sequence"/>
</dbReference>
<accession>A0A176RYW3</accession>
<evidence type="ECO:0000313" key="2">
    <source>
        <dbReference type="Proteomes" id="UP000076962"/>
    </source>
</evidence>
<feature type="non-terminal residue" evidence="1">
    <location>
        <position position="1"/>
    </location>
</feature>
<organism evidence="1 2">
    <name type="scientific">Candidatus Thiomargarita nelsonii</name>
    <dbReference type="NCBI Taxonomy" id="1003181"/>
    <lineage>
        <taxon>Bacteria</taxon>
        <taxon>Pseudomonadati</taxon>
        <taxon>Pseudomonadota</taxon>
        <taxon>Gammaproteobacteria</taxon>
        <taxon>Thiotrichales</taxon>
        <taxon>Thiotrichaceae</taxon>
        <taxon>Thiomargarita</taxon>
    </lineage>
</organism>
<gene>
    <name evidence="1" type="ORF">THIOM_003316</name>
</gene>
<name>A0A176RYW3_9GAMM</name>